<evidence type="ECO:0000313" key="1">
    <source>
        <dbReference type="EMBL" id="KAI8421485.1"/>
    </source>
</evidence>
<proteinExistence type="predicted"/>
<sequence>MDASKEENYYVVELMDPPPEMEVEQYVCVPNNWLVLRDSRELADIAAVKYPIENASVTKQRVEKGEAYSDKWMIFVANVKYGTDSYKDAIDYIEILNKISNQERNSEMNDSETSQVQAVFNAKSNPNITESELISSANSDVIDCKNHTNVETVNSANKRYFTRQSRKMYTSDKLSEAINDMSLDTSLKKAPMESNVSKDEGTGAKDVENTELTENNIQKSPNASLRHEFINEQLVECLKTNKRVSSIAELALEEHDVLKRLEDITISIKLSISENSTEDPSKIKIPVFGADFIGLMQKLYSRFDQCQAMLFNAHRQYIENCLTAKKIIDLVNALNAMNIDSNDTAEKEVANVVEEKTNENIEVISDTENDIEEQPQGAQIQSIINTVVQKSFDATDKNIKTDDQKSNEIRIEPPKFTLPPEYDPDDPKWSRRYRDMQSGLEELVPNSGVYVNSIMLANCLRVARDSKTLARMLMLEIFSDNALKTCSLTGKRANAFYSRDDGNVRPGLDQHARMVLMNYVDDYAKINNWPPINTQAIVDSMRNKLQEMRCHAWSCLNTKLGLTDSLPPQDQYSQVLKALMPEIWHKTIDSALNVCYCSSCKSRSYNNACPGQALLECTVDQLMQNCPEHSWKKNDACSTVTSLAGFKYMFTQGVYENIEANLPYDQRPTWFMRHYFRSKCCNLPELFNSSLLEECGFTHFMHYHRFNTPARVTESPYYEIASQLPAARDGLNIVALPPVNQDVYDPADPLDCCDMSGFIQPSWRSECDFRLNWNVQDRLTIEKPTITTTTAPITTTTGKSRIDIKVLPRSCAEETCVFRKLNIVSESGTVDIDAFKQLLNNLTTAHPEWTKAKARVFTKCLTRIPIDYYEDCEINKVLACTFDVLSENCPTAPKNDPCKHASFNTTGPLVCQISSAKYVPKNRHQPCDLPDLVGNDVKDECLISTIDRLETIEVPNRRYVGKVPVPMCKKLTDSTTCLLKKMGVLNKYQFMDYFKMKANIRDFASTHSEWLALNDAYLGAFTSMPMYGEYCSSPKKLLNLIDTMLMTCPLSKRKTSPKCYKMFSEISNSPMQNPNATEVQLDQIFHQFQNIFLPKPTHQSQNILRQKVSNKMYDFGILDDGNAPPVKIIDVNPTARPIKVLLPVYQQIYGKLGGDMTINMHHDGMLRGGVGAGLARP</sequence>
<name>A0ACC0JBU9_CHOFU</name>
<evidence type="ECO:0000313" key="2">
    <source>
        <dbReference type="Proteomes" id="UP001064048"/>
    </source>
</evidence>
<organism evidence="1 2">
    <name type="scientific">Choristoneura fumiferana</name>
    <name type="common">Spruce budworm moth</name>
    <name type="synonym">Archips fumiferana</name>
    <dbReference type="NCBI Taxonomy" id="7141"/>
    <lineage>
        <taxon>Eukaryota</taxon>
        <taxon>Metazoa</taxon>
        <taxon>Ecdysozoa</taxon>
        <taxon>Arthropoda</taxon>
        <taxon>Hexapoda</taxon>
        <taxon>Insecta</taxon>
        <taxon>Pterygota</taxon>
        <taxon>Neoptera</taxon>
        <taxon>Endopterygota</taxon>
        <taxon>Lepidoptera</taxon>
        <taxon>Glossata</taxon>
        <taxon>Ditrysia</taxon>
        <taxon>Tortricoidea</taxon>
        <taxon>Tortricidae</taxon>
        <taxon>Tortricinae</taxon>
        <taxon>Choristoneura</taxon>
    </lineage>
</organism>
<comment type="caution">
    <text evidence="1">The sequence shown here is derived from an EMBL/GenBank/DDBJ whole genome shotgun (WGS) entry which is preliminary data.</text>
</comment>
<gene>
    <name evidence="1" type="ORF">MSG28_009538</name>
</gene>
<protein>
    <submittedName>
        <fullName evidence="1">Uncharacterized protein</fullName>
    </submittedName>
</protein>
<accession>A0ACC0JBU9</accession>
<dbReference type="Proteomes" id="UP001064048">
    <property type="component" value="Chromosome 16"/>
</dbReference>
<dbReference type="EMBL" id="CM046116">
    <property type="protein sequence ID" value="KAI8421485.1"/>
    <property type="molecule type" value="Genomic_DNA"/>
</dbReference>
<reference evidence="1 2" key="1">
    <citation type="journal article" date="2022" name="Genome Biol. Evol.">
        <title>The Spruce Budworm Genome: Reconstructing the Evolutionary History of Antifreeze Proteins.</title>
        <authorList>
            <person name="Beliveau C."/>
            <person name="Gagne P."/>
            <person name="Picq S."/>
            <person name="Vernygora O."/>
            <person name="Keeling C.I."/>
            <person name="Pinkney K."/>
            <person name="Doucet D."/>
            <person name="Wen F."/>
            <person name="Johnston J.S."/>
            <person name="Maaroufi H."/>
            <person name="Boyle B."/>
            <person name="Laroche J."/>
            <person name="Dewar K."/>
            <person name="Juretic N."/>
            <person name="Blackburn G."/>
            <person name="Nisole A."/>
            <person name="Brunet B."/>
            <person name="Brandao M."/>
            <person name="Lumley L."/>
            <person name="Duan J."/>
            <person name="Quan G."/>
            <person name="Lucarotti C.J."/>
            <person name="Roe A.D."/>
            <person name="Sperling F.A.H."/>
            <person name="Levesque R.C."/>
            <person name="Cusson M."/>
        </authorList>
    </citation>
    <scope>NUCLEOTIDE SEQUENCE [LARGE SCALE GENOMIC DNA]</scope>
    <source>
        <strain evidence="1">Glfc:IPQL:Cfum</strain>
    </source>
</reference>
<keyword evidence="2" id="KW-1185">Reference proteome</keyword>